<evidence type="ECO:0000256" key="1">
    <source>
        <dbReference type="ARBA" id="ARBA00001971"/>
    </source>
</evidence>
<evidence type="ECO:0000313" key="8">
    <source>
        <dbReference type="Proteomes" id="UP000243723"/>
    </source>
</evidence>
<feature type="binding site" description="axial binding residue" evidence="5">
    <location>
        <position position="473"/>
    </location>
    <ligand>
        <name>heme</name>
        <dbReference type="ChEBI" id="CHEBI:30413"/>
    </ligand>
    <ligandPart>
        <name>Fe</name>
        <dbReference type="ChEBI" id="CHEBI:18248"/>
    </ligandPart>
</feature>
<evidence type="ECO:0000256" key="3">
    <source>
        <dbReference type="ARBA" id="ARBA00022723"/>
    </source>
</evidence>
<dbReference type="SUPFAM" id="SSF48264">
    <property type="entry name" value="Cytochrome P450"/>
    <property type="match status" value="1"/>
</dbReference>
<proteinExistence type="inferred from homology"/>
<dbReference type="InterPro" id="IPR002403">
    <property type="entry name" value="Cyt_P450_E_grp-IV"/>
</dbReference>
<dbReference type="AlphaFoldDB" id="A0A2P7YJA1"/>
<name>A0A2P7YJA1_9PEZI</name>
<keyword evidence="6" id="KW-0560">Oxidoreductase</keyword>
<evidence type="ECO:0000256" key="2">
    <source>
        <dbReference type="ARBA" id="ARBA00010617"/>
    </source>
</evidence>
<keyword evidence="3 5" id="KW-0479">Metal-binding</keyword>
<dbReference type="EMBL" id="NHZQ01000422">
    <property type="protein sequence ID" value="PSK36017.1"/>
    <property type="molecule type" value="Genomic_DNA"/>
</dbReference>
<dbReference type="Gene3D" id="1.10.630.10">
    <property type="entry name" value="Cytochrome P450"/>
    <property type="match status" value="1"/>
</dbReference>
<dbReference type="GO" id="GO:0004497">
    <property type="term" value="F:monooxygenase activity"/>
    <property type="evidence" value="ECO:0007669"/>
    <property type="project" value="UniProtKB-KW"/>
</dbReference>
<dbReference type="PANTHER" id="PTHR24305">
    <property type="entry name" value="CYTOCHROME P450"/>
    <property type="match status" value="1"/>
</dbReference>
<keyword evidence="6" id="KW-0503">Monooxygenase</keyword>
<comment type="cofactor">
    <cofactor evidence="1 5">
        <name>heme</name>
        <dbReference type="ChEBI" id="CHEBI:30413"/>
    </cofactor>
</comment>
<evidence type="ECO:0000256" key="4">
    <source>
        <dbReference type="ARBA" id="ARBA00023004"/>
    </source>
</evidence>
<dbReference type="PRINTS" id="PR00465">
    <property type="entry name" value="EP450IV"/>
</dbReference>
<dbReference type="Pfam" id="PF00067">
    <property type="entry name" value="p450"/>
    <property type="match status" value="1"/>
</dbReference>
<dbReference type="CDD" id="cd11059">
    <property type="entry name" value="CYP_fungal"/>
    <property type="match status" value="1"/>
</dbReference>
<gene>
    <name evidence="7" type="ORF">B9Z65_5832</name>
</gene>
<dbReference type="STRING" id="40998.A0A2P7YJA1"/>
<sequence length="548" mass="60909">MASLAIVVFMLLTYRYLVYPVFISPLAKIPPAHWSSSISPIWILYTRRRGNPNATTHAAHQKLGPIVRLGPNEISVNCVDGGIRTIYGGGYEKGSWYAVFKNYGATNVFSSPSRAEHSARKRMMSNVYAKSTLQASATLKDVGEKVICRRLLPELESAAKNENPVEMYSMFSGAAMDFVTCYIFGTKGGSDFLADPERCKRWLIDYKARQDFIFWPQEMPRLTNIAKLLGIKHWLIPRWVDQANANIESWIMSLCEAAETMYQQNETTGDEETAPVYNQLTTMMKKRTEKKKGAALDSDEKLEIASELLDHIAAGFDTTGITLTYLAWELSRPDNTSVQEALRKELLDTLPRYQPATADGGHLQMPDLKDLDGLPLLHAIVMESLRLHAAIPGIQPRVTPQNAELGPIGCSVSGLPAGVRVSSQAYSLHLNEEVFPHAVVWDPYRWINAEGNVDAGGERGRWFWAFGSGGRMCIGSNLAMLEMKSLVAAIWANFTTQIADDRGMAHRDGYISEPIGTPEGDYLRLRFCAIDSWGAACRSKPTDPNTSN</sequence>
<dbReference type="GO" id="GO:0005506">
    <property type="term" value="F:iron ion binding"/>
    <property type="evidence" value="ECO:0007669"/>
    <property type="project" value="InterPro"/>
</dbReference>
<evidence type="ECO:0000256" key="5">
    <source>
        <dbReference type="PIRSR" id="PIRSR602403-1"/>
    </source>
</evidence>
<comment type="caution">
    <text evidence="7">The sequence shown here is derived from an EMBL/GenBank/DDBJ whole genome shotgun (WGS) entry which is preliminary data.</text>
</comment>
<accession>A0A2P7YJA1</accession>
<dbReference type="OrthoDB" id="1470350at2759"/>
<dbReference type="InterPro" id="IPR001128">
    <property type="entry name" value="Cyt_P450"/>
</dbReference>
<dbReference type="InterPro" id="IPR017972">
    <property type="entry name" value="Cyt_P450_CS"/>
</dbReference>
<organism evidence="7 8">
    <name type="scientific">Elsinoe australis</name>
    <dbReference type="NCBI Taxonomy" id="40998"/>
    <lineage>
        <taxon>Eukaryota</taxon>
        <taxon>Fungi</taxon>
        <taxon>Dikarya</taxon>
        <taxon>Ascomycota</taxon>
        <taxon>Pezizomycotina</taxon>
        <taxon>Dothideomycetes</taxon>
        <taxon>Dothideomycetidae</taxon>
        <taxon>Myriangiales</taxon>
        <taxon>Elsinoaceae</taxon>
        <taxon>Elsinoe</taxon>
    </lineage>
</organism>
<dbReference type="GO" id="GO:0020037">
    <property type="term" value="F:heme binding"/>
    <property type="evidence" value="ECO:0007669"/>
    <property type="project" value="InterPro"/>
</dbReference>
<keyword evidence="8" id="KW-1185">Reference proteome</keyword>
<dbReference type="PANTHER" id="PTHR24305:SF166">
    <property type="entry name" value="CYTOCHROME P450 12A4, MITOCHONDRIAL-RELATED"/>
    <property type="match status" value="1"/>
</dbReference>
<evidence type="ECO:0000313" key="7">
    <source>
        <dbReference type="EMBL" id="PSK36017.1"/>
    </source>
</evidence>
<evidence type="ECO:0000256" key="6">
    <source>
        <dbReference type="RuleBase" id="RU000461"/>
    </source>
</evidence>
<dbReference type="InterPro" id="IPR050121">
    <property type="entry name" value="Cytochrome_P450_monoxygenase"/>
</dbReference>
<dbReference type="PROSITE" id="PS00086">
    <property type="entry name" value="CYTOCHROME_P450"/>
    <property type="match status" value="1"/>
</dbReference>
<dbReference type="PRINTS" id="PR00385">
    <property type="entry name" value="P450"/>
</dbReference>
<keyword evidence="4 5" id="KW-0408">Iron</keyword>
<dbReference type="InterPro" id="IPR036396">
    <property type="entry name" value="Cyt_P450_sf"/>
</dbReference>
<dbReference type="GO" id="GO:0016705">
    <property type="term" value="F:oxidoreductase activity, acting on paired donors, with incorporation or reduction of molecular oxygen"/>
    <property type="evidence" value="ECO:0007669"/>
    <property type="project" value="InterPro"/>
</dbReference>
<reference evidence="7 8" key="1">
    <citation type="submission" date="2017-05" db="EMBL/GenBank/DDBJ databases">
        <title>Draft genome sequence of Elsinoe australis.</title>
        <authorList>
            <person name="Cheng Q."/>
        </authorList>
    </citation>
    <scope>NUCLEOTIDE SEQUENCE [LARGE SCALE GENOMIC DNA]</scope>
    <source>
        <strain evidence="7 8">NL1</strain>
    </source>
</reference>
<protein>
    <submittedName>
        <fullName evidence="7">Isotrichodermin C-15 hydroxylase</fullName>
    </submittedName>
</protein>
<dbReference type="Proteomes" id="UP000243723">
    <property type="component" value="Unassembled WGS sequence"/>
</dbReference>
<comment type="similarity">
    <text evidence="2 6">Belongs to the cytochrome P450 family.</text>
</comment>
<keyword evidence="5 6" id="KW-0349">Heme</keyword>